<dbReference type="PANTHER" id="PTHR43708">
    <property type="entry name" value="CONSERVED EXPRESSED OXIDOREDUCTASE (EUROFUNG)"/>
    <property type="match status" value="1"/>
</dbReference>
<dbReference type="InterPro" id="IPR051317">
    <property type="entry name" value="Gfo/Idh/MocA_oxidoreduct"/>
</dbReference>
<dbReference type="Proteomes" id="UP000440096">
    <property type="component" value="Unassembled WGS sequence"/>
</dbReference>
<keyword evidence="4" id="KW-1185">Reference proteome</keyword>
<dbReference type="RefSeq" id="WP_154755189.1">
    <property type="nucleotide sequence ID" value="NZ_WMBA01000003.1"/>
</dbReference>
<dbReference type="GO" id="GO:0000166">
    <property type="term" value="F:nucleotide binding"/>
    <property type="evidence" value="ECO:0007669"/>
    <property type="project" value="InterPro"/>
</dbReference>
<proteinExistence type="predicted"/>
<dbReference type="SUPFAM" id="SSF51735">
    <property type="entry name" value="NAD(P)-binding Rossmann-fold domains"/>
    <property type="match status" value="1"/>
</dbReference>
<dbReference type="OrthoDB" id="9815825at2"/>
<dbReference type="Pfam" id="PF01408">
    <property type="entry name" value="GFO_IDH_MocA"/>
    <property type="match status" value="1"/>
</dbReference>
<evidence type="ECO:0000259" key="2">
    <source>
        <dbReference type="Pfam" id="PF22685"/>
    </source>
</evidence>
<gene>
    <name evidence="3" type="ORF">GKO32_02900</name>
</gene>
<evidence type="ECO:0000313" key="4">
    <source>
        <dbReference type="Proteomes" id="UP000440096"/>
    </source>
</evidence>
<dbReference type="AlphaFoldDB" id="A0A6N7YJ70"/>
<reference evidence="3 4" key="1">
    <citation type="submission" date="2019-11" db="EMBL/GenBank/DDBJ databases">
        <title>Draft genome of Amycolatopsis RM579.</title>
        <authorList>
            <person name="Duangmal K."/>
            <person name="Mingma R."/>
        </authorList>
    </citation>
    <scope>NUCLEOTIDE SEQUENCE [LARGE SCALE GENOMIC DNA]</scope>
    <source>
        <strain evidence="3 4">RM579</strain>
    </source>
</reference>
<evidence type="ECO:0008006" key="5">
    <source>
        <dbReference type="Google" id="ProtNLM"/>
    </source>
</evidence>
<dbReference type="InterPro" id="IPR000683">
    <property type="entry name" value="Gfo/Idh/MocA-like_OxRdtase_N"/>
</dbReference>
<name>A0A6N7YJ70_9PSEU</name>
<dbReference type="InterPro" id="IPR036291">
    <property type="entry name" value="NAD(P)-bd_dom_sf"/>
</dbReference>
<protein>
    <recommendedName>
        <fullName evidence="5">Gfo/Idh/MocA family oxidoreductase</fullName>
    </recommendedName>
</protein>
<dbReference type="SUPFAM" id="SSF55347">
    <property type="entry name" value="Glyceraldehyde-3-phosphate dehydrogenase-like, C-terminal domain"/>
    <property type="match status" value="1"/>
</dbReference>
<comment type="caution">
    <text evidence="3">The sequence shown here is derived from an EMBL/GenBank/DDBJ whole genome shotgun (WGS) entry which is preliminary data.</text>
</comment>
<accession>A0A6N7YJ70</accession>
<dbReference type="Pfam" id="PF22685">
    <property type="entry name" value="Gal80p_C-like"/>
    <property type="match status" value="1"/>
</dbReference>
<evidence type="ECO:0000313" key="3">
    <source>
        <dbReference type="EMBL" id="MTD52927.1"/>
    </source>
</evidence>
<dbReference type="Gene3D" id="3.40.50.720">
    <property type="entry name" value="NAD(P)-binding Rossmann-like Domain"/>
    <property type="match status" value="1"/>
</dbReference>
<feature type="domain" description="Gal80p-like C-terminal" evidence="2">
    <location>
        <begin position="136"/>
        <end position="273"/>
    </location>
</feature>
<sequence>MTEPLRLGVIGANPEAGWASRAHLPAVQALAEIDLVAVATTRTETAEAVREAYGARRAYAGALLLLKDPDVEAVTIAVRAPSHRDLVEQALMAGKHVYCEWPLTTDTSSASALQRLATDRGLATMIGLQGARASPIRAVAAMIARGELGRLLSVSVHASHALGGLRLPLSKTYQADAANGANVLMITAGHSLDTMCAVAGEIAELSATVATRLPDITVVETGETIRATSPDEVSITGTLENGAVLTAHVQRALAHDPKGFTLDVRGELGAICIFASPGVHSGTIEVLHVDGTGEHRVLSPSSPADVPTGPPRFIVPMYLDFVEAVRTGERVGPDFAHAVRRHRLLDSILAAAATGVRQPVRVPSH</sequence>
<evidence type="ECO:0000259" key="1">
    <source>
        <dbReference type="Pfam" id="PF01408"/>
    </source>
</evidence>
<dbReference type="InterPro" id="IPR055080">
    <property type="entry name" value="Gal80p-like_C"/>
</dbReference>
<feature type="domain" description="Gfo/Idh/MocA-like oxidoreductase N-terminal" evidence="1">
    <location>
        <begin position="6"/>
        <end position="127"/>
    </location>
</feature>
<dbReference type="EMBL" id="WMBA01000003">
    <property type="protein sequence ID" value="MTD52927.1"/>
    <property type="molecule type" value="Genomic_DNA"/>
</dbReference>
<dbReference type="PANTHER" id="PTHR43708:SF1">
    <property type="entry name" value="GALACTOSE_LACTOSE METABOLISM REGULATORY PROTEIN GAL80"/>
    <property type="match status" value="1"/>
</dbReference>
<organism evidence="3 4">
    <name type="scientific">Amycolatopsis pithecellobii</name>
    <dbReference type="NCBI Taxonomy" id="664692"/>
    <lineage>
        <taxon>Bacteria</taxon>
        <taxon>Bacillati</taxon>
        <taxon>Actinomycetota</taxon>
        <taxon>Actinomycetes</taxon>
        <taxon>Pseudonocardiales</taxon>
        <taxon>Pseudonocardiaceae</taxon>
        <taxon>Amycolatopsis</taxon>
    </lineage>
</organism>
<dbReference type="Gene3D" id="3.30.360.10">
    <property type="entry name" value="Dihydrodipicolinate Reductase, domain 2"/>
    <property type="match status" value="1"/>
</dbReference>